<dbReference type="EMBL" id="CAUWAG010000003">
    <property type="protein sequence ID" value="CAJ2501659.1"/>
    <property type="molecule type" value="Genomic_DNA"/>
</dbReference>
<dbReference type="Proteomes" id="UP001295740">
    <property type="component" value="Unassembled WGS sequence"/>
</dbReference>
<evidence type="ECO:0000313" key="1">
    <source>
        <dbReference type="EMBL" id="CAJ2501659.1"/>
    </source>
</evidence>
<accession>A0AAI8YBZ3</accession>
<evidence type="ECO:0000313" key="2">
    <source>
        <dbReference type="Proteomes" id="UP001295740"/>
    </source>
</evidence>
<comment type="caution">
    <text evidence="1">The sequence shown here is derived from an EMBL/GenBank/DDBJ whole genome shotgun (WGS) entry which is preliminary data.</text>
</comment>
<sequence>MAFPPTSQCCRAVRRHLRPQYDSIWIPDSLLATAFERYCATSRTAARYGSSLPGPMENRRRLGKRHMGELNFGQTHPSAPLWQLENLVDLTQWQWKSPTSPDTRARDREKHAQKRTLGHRALDLFHGLLLHNPRSSADVIRRSQELDGTSVSQEPVSGGVVGAQQAVSLDRSREAPAKALWVVNGFPLDFVDTGLELLLADLSTSSSVETMPNVTRVCVSWQRLLAGGHVSGKAICPTLKGIREGLDMGTSAAKPNLTIENLKMRLFEATIDGLSSREREDPTHFDNYAWTGILHELSQLRMNNIRVFARAMECIPRKHLETQLPGISANLDTYLRGLERATDDSSLVRQSTKMAEVLKRTGVSDLPDLPDLLSAIGQQVLSYAGSDHLDYPRLRFGWLLLVAKLPSRGKEHLAQVCVTLEADPRYRLTKTEICRLFLAYIHTHTPLRKAAFLYNRLHDGDATIYRSLSIGFWGSDQSHHVRSFAEFLIHLGREHDIIELAKGVRNVVPTDLALLANLAIGMGKPFLAIKFFSIYGYSKRHTDPQGFWRSSYATRAITSLANTHAFDYEKLLVALKICPSPPTRRRVRTGDSRGEAGSRGRRQPYILRQEQILKTAKAAMIMARAPNLTNRNAFALLSKCVRYLRGHNSVIHPVVLRSLLHNITRDLAEGRPGKTARLRWFLYLLRKEAGTDEMLRTGLALRRWRTFNFYLARQGHGHEGR</sequence>
<organism evidence="1 2">
    <name type="scientific">Anthostomella pinea</name>
    <dbReference type="NCBI Taxonomy" id="933095"/>
    <lineage>
        <taxon>Eukaryota</taxon>
        <taxon>Fungi</taxon>
        <taxon>Dikarya</taxon>
        <taxon>Ascomycota</taxon>
        <taxon>Pezizomycotina</taxon>
        <taxon>Sordariomycetes</taxon>
        <taxon>Xylariomycetidae</taxon>
        <taxon>Xylariales</taxon>
        <taxon>Xylariaceae</taxon>
        <taxon>Anthostomella</taxon>
    </lineage>
</organism>
<gene>
    <name evidence="1" type="ORF">KHLLAP_LOCUS2127</name>
</gene>
<proteinExistence type="predicted"/>
<name>A0AAI8YBZ3_9PEZI</name>
<reference evidence="1" key="1">
    <citation type="submission" date="2023-10" db="EMBL/GenBank/DDBJ databases">
        <authorList>
            <person name="Hackl T."/>
        </authorList>
    </citation>
    <scope>NUCLEOTIDE SEQUENCE</scope>
</reference>
<dbReference type="AlphaFoldDB" id="A0AAI8YBZ3"/>
<keyword evidence="2" id="KW-1185">Reference proteome</keyword>
<protein>
    <submittedName>
        <fullName evidence="1">Uu.00g045120.m01.CDS01</fullName>
    </submittedName>
</protein>